<dbReference type="EMBL" id="VCGU01000003">
    <property type="protein sequence ID" value="TRY77751.1"/>
    <property type="molecule type" value="Genomic_DNA"/>
</dbReference>
<feature type="coiled-coil region" evidence="6">
    <location>
        <begin position="858"/>
        <end position="889"/>
    </location>
</feature>
<dbReference type="PANTHER" id="PTHR47535">
    <property type="entry name" value="MUSCLE-SPECIFIC PROTEIN 300 KDA, ISOFORM G"/>
    <property type="match status" value="1"/>
</dbReference>
<dbReference type="GO" id="GO:0007097">
    <property type="term" value="P:nuclear migration"/>
    <property type="evidence" value="ECO:0007669"/>
    <property type="project" value="TreeGrafter"/>
</dbReference>
<keyword evidence="3" id="KW-0677">Repeat</keyword>
<feature type="coiled-coil region" evidence="6">
    <location>
        <begin position="1460"/>
        <end position="1510"/>
    </location>
</feature>
<dbReference type="GO" id="GO:0034993">
    <property type="term" value="C:meiotic nuclear membrane microtubule tethering complex"/>
    <property type="evidence" value="ECO:0007669"/>
    <property type="project" value="TreeGrafter"/>
</dbReference>
<feature type="compositionally biased region" description="Low complexity" evidence="7">
    <location>
        <begin position="2280"/>
        <end position="2298"/>
    </location>
</feature>
<keyword evidence="5" id="KW-0472">Membrane</keyword>
<feature type="compositionally biased region" description="Basic and acidic residues" evidence="7">
    <location>
        <begin position="2450"/>
        <end position="2469"/>
    </location>
</feature>
<comment type="subcellular location">
    <subcellularLocation>
        <location evidence="1">Membrane</location>
    </subcellularLocation>
</comment>
<dbReference type="Proteomes" id="UP000318571">
    <property type="component" value="Chromosome 11"/>
</dbReference>
<evidence type="ECO:0008006" key="10">
    <source>
        <dbReference type="Google" id="ProtNLM"/>
    </source>
</evidence>
<comment type="caution">
    <text evidence="8">The sequence shown here is derived from an EMBL/GenBank/DDBJ whole genome shotgun (WGS) entry which is preliminary data.</text>
</comment>
<dbReference type="InterPro" id="IPR018159">
    <property type="entry name" value="Spectrin/alpha-actinin"/>
</dbReference>
<dbReference type="Gene3D" id="1.20.58.60">
    <property type="match status" value="2"/>
</dbReference>
<evidence type="ECO:0000313" key="8">
    <source>
        <dbReference type="EMBL" id="TRY77751.1"/>
    </source>
</evidence>
<name>A0A553PJ88_TIGCA</name>
<sequence>MTPLASPRAPSLGLFKFKLPDFSGFKFEGKPSSVEVDKLMKDLPEPDDYAEEEQDWTLLFGVSAQGKDQEEWEHDLLGLLKLLYKPSRASGATQGHSQDQGSSQEETGLSGLPDGAWQIGGEVGQLSANLPVDLISPDVTRVVSGCLSSMSDDLTEMRASAQADLDGLPIPDVTLEAPSVSLSADLSLPKGDDDDSKKKKKDKDDTPLASPRAPSLGKDQEEVEHDLLGLLKLLYKRLKGLKKQLKDIRMSKDIFEKQHLLEQFRINFLHFEEDLNVLWESVPKMAASFDIYRVAFGFLASIKFSEIPHLRYENSLEIEAVEGVNASSSAIDTVHEDILRIHENLLYHELCNVLFDHFAIKFRICSLSQGNRTFANIFLSEDSLMYKNLMDNGLRINAFDYYLSMDNLYCTSIACQKEVEEVIMSREAIIPRKSIPHLFSSVAQIDFSACSSDQIWNRDLLLSGQQLCQNVKKQSEDVRVEDSSYFKMVFSQCKEKFKRLNVQSGLNINSSLPVSVASLTEVDLLLENIQTFRETIPKSEDSARMTQLINDIASLKQLSYVTVQEQANAISILSEYENIAACLNAWMEQTENELDCMGKSQNEDEQPLLLIISERDTFQPSLDRSTELFHALLASTKLSDEMDQRRFHASLEQQWERIKKTLDNRLKKKKKKHIAVNDLGEILAQAKGNLSEMDNVLTEPIRISSDEQLIVEKRKHIFLKETLNEIHYDLKECSQFKKMPREYGEALGQFKLGFESYEEQVALRITEIDHLINEMRQVNTQIRTIESVVEISQQKIESLQKLTNGDKFNQVIPVLKVVLCDLGASNDLIERIRHNSQTMDNRYESLNLMIDPLIRNKLDDLDHQRKGLVTNLENLIEQIQEDRNVINAHRTLLEDIQGKISATGHQLDLLVQTGDITPETLSQSLDKIKLLREEFQTLETDVNRLKGLTTQVFQSNVVNLSDSIDVNAQMQSLIEAYNEMSKNLYEQEIKFSSGLQLWNNWSELFKNDNTWANAVDEESYHISLSMNLPSSTQNDFHSYDQRIQALRYELSEKEERLQQLKQITTDIVLNASMDEVGQSLLQSQVEHLSHKLMVLKDALSILNARAEVRKKAHQRCHDQIQKSRSNLKDMRHTIESVESESDVDSTASDEQLSQLRNQLLALGRAESELTALNEPIGAAHETSPLPVPSDSQPKLLPQDQQSDLTSILEDWQNVFHDTFVQYHRLSTNLAAHEDISSTVNIWQRYLKHVQSFLQDRIANNMITLTEQQRLGDVHHRILSGHHQLVRSQLDQMQAKEASGEPTNKARKAIVTQLDNLSRSHEEVMKRITDRNVDISERLEKWNKYRYTQESLFEWLERLEKRKITLNLKHVQVEAVPALLEHIQSLLDEIPKGEAFAKDLEAQLKVLLQTAAIKGKKPAPIDEILQKSLQLELHAMKERISSIKASLKTWVDHLTRIRKLEQTFNKTFKEAKEDLRKLKESLNRLENVPDNTESEKQLKKYRSEVQAAQKELETVLPRLSKIADLQDELRECTSPADIKKASHQLWLLRHQHSDLEFHFKTRERKIQEDLDLGPRFEETVEQFNTWAEDLKRRLQDLDEEMATQGSHYLTDYASKIEAGFDSELESQEQQVAWIDATRQRLAKRPKSSDYVNKAKQTQERWLELKKMRASRIAKAEAAKADARKILHDLSALRSWIREVEIKLNRPVHLSNTEDNEYQNKLKEYLDIQKKISNKSPKASEIFNNCDVFLTEPQNAATYDSIKTSYFSLQRRWDQICSKANERQEELEKLWDDWTKFQQDHERLQLWIDGQFKDLRSLETQAVTTPYNELDRLEQHLTDMKDAHQHKNVELDHLNDNYCDLAREYRLDNADDLKTKFIRVNHDWETLGTEIEAMLKRIRHSRKMYQAYMTMREKALNWLRQIDAELTEVEFSSQLSPASKRSSLSRLRQEMKVRNSQLDKVEETSMNLIQKSELKDAEHVEEVAQEFSNLRGDVTSRLNRLCEEYHVIDVPTLTASDEEGLSRGSPAPFAVHESIQVETLKFERDAGVQADTLTSQSVMSGPDSGVSAMSASWPVSPSGERDATPVSDLSPDDAPGLVERFVSEYQEQQLTQTEAIKERAKESTHESLLLDIDRYLNEFDQHLTELQLALTEDEDRVERGEPTKSSDGGAAVTSAPSISALIAPTLMVSSPEGLSSQDLGLLLASCRSTQDLVTHLNNQLMSQHHDQSRVDQVRKLKNKLSELEVRLRNLRTSDSHDNRSLLQMKIATITPAPFSFKKSSIPRRTTTSSTYQRSTTSITTYERRTTSSMTTSHGKPPIPTSTTPSKLPRRSVPDRGLAAFDTGTRSKPVSRSTTPTRRRASTPTRSELQAERHSHNFNVVGGYMRPTFASRRRSVGTKPDLMCECHHCSASREPIVEELKSFRGSMPRIASASDLSKVVSPVAQYIHENKPIMTGRERMKSEGPEERERRPSGLLEVQLPARSKSNLEKRDLPHYHHYRHHHDPL</sequence>
<dbReference type="PANTHER" id="PTHR47535:SF1">
    <property type="entry name" value="NESPRIN-1"/>
    <property type="match status" value="1"/>
</dbReference>
<dbReference type="GO" id="GO:0005737">
    <property type="term" value="C:cytoplasm"/>
    <property type="evidence" value="ECO:0007669"/>
    <property type="project" value="TreeGrafter"/>
</dbReference>
<organism evidence="8 9">
    <name type="scientific">Tigriopus californicus</name>
    <name type="common">Marine copepod</name>
    <dbReference type="NCBI Taxonomy" id="6832"/>
    <lineage>
        <taxon>Eukaryota</taxon>
        <taxon>Metazoa</taxon>
        <taxon>Ecdysozoa</taxon>
        <taxon>Arthropoda</taxon>
        <taxon>Crustacea</taxon>
        <taxon>Multicrustacea</taxon>
        <taxon>Hexanauplia</taxon>
        <taxon>Copepoda</taxon>
        <taxon>Harpacticoida</taxon>
        <taxon>Harpacticidae</taxon>
        <taxon>Tigriopus</taxon>
    </lineage>
</organism>
<feature type="region of interest" description="Disordered" evidence="7">
    <location>
        <begin position="2275"/>
        <end position="2368"/>
    </location>
</feature>
<dbReference type="InterPro" id="IPR052403">
    <property type="entry name" value="LINC-complex_assoc"/>
</dbReference>
<dbReference type="GO" id="GO:0005640">
    <property type="term" value="C:nuclear outer membrane"/>
    <property type="evidence" value="ECO:0007669"/>
    <property type="project" value="TreeGrafter"/>
</dbReference>
<feature type="region of interest" description="Disordered" evidence="7">
    <location>
        <begin position="2052"/>
        <end position="2089"/>
    </location>
</feature>
<accession>A0A553PJ88</accession>
<evidence type="ECO:0000256" key="5">
    <source>
        <dbReference type="ARBA" id="ARBA00023136"/>
    </source>
</evidence>
<keyword evidence="2" id="KW-0812">Transmembrane</keyword>
<dbReference type="CDD" id="cd00176">
    <property type="entry name" value="SPEC"/>
    <property type="match status" value="1"/>
</dbReference>
<protein>
    <recommendedName>
        <fullName evidence="10">KASH domain-containing protein</fullName>
    </recommendedName>
</protein>
<proteinExistence type="predicted"/>
<feature type="region of interest" description="Disordered" evidence="7">
    <location>
        <begin position="90"/>
        <end position="116"/>
    </location>
</feature>
<gene>
    <name evidence="8" type="ORF">TCAL_08997</name>
</gene>
<feature type="coiled-coil region" evidence="6">
    <location>
        <begin position="1579"/>
        <end position="1606"/>
    </location>
</feature>
<feature type="compositionally biased region" description="Basic and acidic residues" evidence="7">
    <location>
        <begin position="2483"/>
        <end position="2492"/>
    </location>
</feature>
<dbReference type="STRING" id="6832.A0A553PJ88"/>
<keyword evidence="9" id="KW-1185">Reference proteome</keyword>
<keyword evidence="4" id="KW-1133">Transmembrane helix</keyword>
<feature type="coiled-coil region" evidence="6">
    <location>
        <begin position="921"/>
        <end position="948"/>
    </location>
</feature>
<reference evidence="8 9" key="1">
    <citation type="journal article" date="2018" name="Nat. Ecol. Evol.">
        <title>Genomic signatures of mitonuclear coevolution across populations of Tigriopus californicus.</title>
        <authorList>
            <person name="Barreto F.S."/>
            <person name="Watson E.T."/>
            <person name="Lima T.G."/>
            <person name="Willett C.S."/>
            <person name="Edmands S."/>
            <person name="Li W."/>
            <person name="Burton R.S."/>
        </authorList>
    </citation>
    <scope>NUCLEOTIDE SEQUENCE [LARGE SCALE GENOMIC DNA]</scope>
    <source>
        <strain evidence="8 9">San Diego</strain>
    </source>
</reference>
<feature type="compositionally biased region" description="Basic residues" evidence="7">
    <location>
        <begin position="2493"/>
        <end position="2503"/>
    </location>
</feature>
<feature type="compositionally biased region" description="Low complexity" evidence="7">
    <location>
        <begin position="2343"/>
        <end position="2364"/>
    </location>
</feature>
<evidence type="ECO:0000313" key="9">
    <source>
        <dbReference type="Proteomes" id="UP000318571"/>
    </source>
</evidence>
<dbReference type="GO" id="GO:0051015">
    <property type="term" value="F:actin filament binding"/>
    <property type="evidence" value="ECO:0007669"/>
    <property type="project" value="TreeGrafter"/>
</dbReference>
<dbReference type="SMART" id="SM00150">
    <property type="entry name" value="SPEC"/>
    <property type="match status" value="5"/>
</dbReference>
<feature type="region of interest" description="Disordered" evidence="7">
    <location>
        <begin position="184"/>
        <end position="219"/>
    </location>
</feature>
<evidence type="ECO:0000256" key="4">
    <source>
        <dbReference type="ARBA" id="ARBA00022989"/>
    </source>
</evidence>
<evidence type="ECO:0000256" key="7">
    <source>
        <dbReference type="SAM" id="MobiDB-lite"/>
    </source>
</evidence>
<feature type="region of interest" description="Disordered" evidence="7">
    <location>
        <begin position="2148"/>
        <end position="2170"/>
    </location>
</feature>
<evidence type="ECO:0000256" key="2">
    <source>
        <dbReference type="ARBA" id="ARBA00022692"/>
    </source>
</evidence>
<keyword evidence="6" id="KW-0175">Coiled coil</keyword>
<evidence type="ECO:0000256" key="1">
    <source>
        <dbReference type="ARBA" id="ARBA00004370"/>
    </source>
</evidence>
<evidence type="ECO:0000256" key="6">
    <source>
        <dbReference type="SAM" id="Coils"/>
    </source>
</evidence>
<feature type="compositionally biased region" description="Polar residues" evidence="7">
    <location>
        <begin position="90"/>
        <end position="107"/>
    </location>
</feature>
<dbReference type="SUPFAM" id="SSF46966">
    <property type="entry name" value="Spectrin repeat"/>
    <property type="match status" value="5"/>
</dbReference>
<feature type="region of interest" description="Disordered" evidence="7">
    <location>
        <begin position="1177"/>
        <end position="1197"/>
    </location>
</feature>
<evidence type="ECO:0000256" key="3">
    <source>
        <dbReference type="ARBA" id="ARBA00022737"/>
    </source>
</evidence>
<feature type="region of interest" description="Disordered" evidence="7">
    <location>
        <begin position="2450"/>
        <end position="2503"/>
    </location>
</feature>